<proteinExistence type="predicted"/>
<dbReference type="EMBL" id="ASHM01120174">
    <property type="protein sequence ID" value="PNX56583.1"/>
    <property type="molecule type" value="Genomic_DNA"/>
</dbReference>
<dbReference type="GO" id="GO:0005840">
    <property type="term" value="C:ribosome"/>
    <property type="evidence" value="ECO:0007669"/>
    <property type="project" value="UniProtKB-KW"/>
</dbReference>
<dbReference type="Proteomes" id="UP000236291">
    <property type="component" value="Unassembled WGS sequence"/>
</dbReference>
<dbReference type="PANTHER" id="PTHR47150">
    <property type="entry name" value="OS12G0169200 PROTEIN"/>
    <property type="match status" value="1"/>
</dbReference>
<protein>
    <submittedName>
        <fullName evidence="1">Ribosomal protein</fullName>
    </submittedName>
</protein>
<reference evidence="1 2" key="1">
    <citation type="journal article" date="2014" name="Am. J. Bot.">
        <title>Genome assembly and annotation for red clover (Trifolium pratense; Fabaceae).</title>
        <authorList>
            <person name="Istvanek J."/>
            <person name="Jaros M."/>
            <person name="Krenek A."/>
            <person name="Repkova J."/>
        </authorList>
    </citation>
    <scope>NUCLEOTIDE SEQUENCE [LARGE SCALE GENOMIC DNA]</scope>
    <source>
        <strain evidence="2">cv. Tatra</strain>
        <tissue evidence="1">Young leaves</tissue>
    </source>
</reference>
<reference evidence="1 2" key="2">
    <citation type="journal article" date="2017" name="Front. Plant Sci.">
        <title>Gene Classification and Mining of Molecular Markers Useful in Red Clover (Trifolium pratense) Breeding.</title>
        <authorList>
            <person name="Istvanek J."/>
            <person name="Dluhosova J."/>
            <person name="Dluhos P."/>
            <person name="Patkova L."/>
            <person name="Nedelnik J."/>
            <person name="Repkova J."/>
        </authorList>
    </citation>
    <scope>NUCLEOTIDE SEQUENCE [LARGE SCALE GENOMIC DNA]</scope>
    <source>
        <strain evidence="2">cv. Tatra</strain>
        <tissue evidence="1">Young leaves</tissue>
    </source>
</reference>
<name>A0A2K3JRC0_TRIPR</name>
<organism evidence="1 2">
    <name type="scientific">Trifolium pratense</name>
    <name type="common">Red clover</name>
    <dbReference type="NCBI Taxonomy" id="57577"/>
    <lineage>
        <taxon>Eukaryota</taxon>
        <taxon>Viridiplantae</taxon>
        <taxon>Streptophyta</taxon>
        <taxon>Embryophyta</taxon>
        <taxon>Tracheophyta</taxon>
        <taxon>Spermatophyta</taxon>
        <taxon>Magnoliopsida</taxon>
        <taxon>eudicotyledons</taxon>
        <taxon>Gunneridae</taxon>
        <taxon>Pentapetalae</taxon>
        <taxon>rosids</taxon>
        <taxon>fabids</taxon>
        <taxon>Fabales</taxon>
        <taxon>Fabaceae</taxon>
        <taxon>Papilionoideae</taxon>
        <taxon>50 kb inversion clade</taxon>
        <taxon>NPAAA clade</taxon>
        <taxon>Hologalegina</taxon>
        <taxon>IRL clade</taxon>
        <taxon>Trifolieae</taxon>
        <taxon>Trifolium</taxon>
    </lineage>
</organism>
<accession>A0A2K3JRC0</accession>
<keyword evidence="1" id="KW-0689">Ribosomal protein</keyword>
<keyword evidence="1" id="KW-0687">Ribonucleoprotein</keyword>
<comment type="caution">
    <text evidence="1">The sequence shown here is derived from an EMBL/GenBank/DDBJ whole genome shotgun (WGS) entry which is preliminary data.</text>
</comment>
<evidence type="ECO:0000313" key="2">
    <source>
        <dbReference type="Proteomes" id="UP000236291"/>
    </source>
</evidence>
<evidence type="ECO:0000313" key="1">
    <source>
        <dbReference type="EMBL" id="PNX56583.1"/>
    </source>
</evidence>
<dbReference type="Pfam" id="PF04827">
    <property type="entry name" value="Plant_tran"/>
    <property type="match status" value="1"/>
</dbReference>
<dbReference type="AlphaFoldDB" id="A0A2K3JRC0"/>
<gene>
    <name evidence="1" type="ORF">L195_g058278</name>
</gene>
<feature type="non-terminal residue" evidence="1">
    <location>
        <position position="1"/>
    </location>
</feature>
<dbReference type="InterPro" id="IPR006912">
    <property type="entry name" value="Harbinger_derived_prot"/>
</dbReference>
<sequence>YGGSADSVDDYLRIGETTTLKCVDKFTRGVISIFGAQYLRRPTTEDVERLLQMGEARDFPGMLGSIDCMHWEWKNCPVALKGQYVRGDHGKPTVMLEVVASQDLWIWHAFFGVAGSNNDINVLNQSHVFNDVLQGQALEHPNATRG</sequence>
<dbReference type="PANTHER" id="PTHR47150:SF6">
    <property type="entry name" value="OS01G0872900 PROTEIN"/>
    <property type="match status" value="1"/>
</dbReference>
<dbReference type="STRING" id="57577.A0A2K3JRC0"/>